<dbReference type="InterPro" id="IPR052345">
    <property type="entry name" value="Rad_response_metalloprotease"/>
</dbReference>
<dbReference type="CDD" id="cd00093">
    <property type="entry name" value="HTH_XRE"/>
    <property type="match status" value="1"/>
</dbReference>
<accession>A0A369VFQ0</accession>
<evidence type="ECO:0000256" key="1">
    <source>
        <dbReference type="ARBA" id="ARBA00007227"/>
    </source>
</evidence>
<dbReference type="EMBL" id="QQBH01000005">
    <property type="protein sequence ID" value="RDD89379.1"/>
    <property type="molecule type" value="Genomic_DNA"/>
</dbReference>
<dbReference type="GO" id="GO:0003677">
    <property type="term" value="F:DNA binding"/>
    <property type="evidence" value="ECO:0007669"/>
    <property type="project" value="InterPro"/>
</dbReference>
<dbReference type="InterPro" id="IPR001387">
    <property type="entry name" value="Cro/C1-type_HTH"/>
</dbReference>
<reference evidence="4 5" key="1">
    <citation type="submission" date="2018-07" db="EMBL/GenBank/DDBJ databases">
        <title>Genome guided investigation of antibiotics producing actinomycetales strain isolated from a Macau mangrove ecosystem.</title>
        <authorList>
            <person name="Hu D."/>
        </authorList>
    </citation>
    <scope>NUCLEOTIDE SEQUENCE [LARGE SCALE GENOMIC DNA]</scope>
    <source>
        <strain evidence="4 5">2297</strain>
    </source>
</reference>
<feature type="domain" description="HTH cro/C1-type" evidence="3">
    <location>
        <begin position="13"/>
        <end position="67"/>
    </location>
</feature>
<evidence type="ECO:0000256" key="2">
    <source>
        <dbReference type="SAM" id="MobiDB-lite"/>
    </source>
</evidence>
<dbReference type="InterPro" id="IPR010359">
    <property type="entry name" value="IrrE_HExxH"/>
</dbReference>
<evidence type="ECO:0000313" key="4">
    <source>
        <dbReference type="EMBL" id="RDD89379.1"/>
    </source>
</evidence>
<dbReference type="Gene3D" id="1.10.10.2910">
    <property type="match status" value="1"/>
</dbReference>
<dbReference type="SMART" id="SM00530">
    <property type="entry name" value="HTH_XRE"/>
    <property type="match status" value="1"/>
</dbReference>
<dbReference type="Pfam" id="PF06114">
    <property type="entry name" value="Peptidase_M78"/>
    <property type="match status" value="1"/>
</dbReference>
<dbReference type="Pfam" id="PF01381">
    <property type="entry name" value="HTH_3"/>
    <property type="match status" value="1"/>
</dbReference>
<gene>
    <name evidence="4" type="ORF">DVZ84_10360</name>
</gene>
<evidence type="ECO:0000313" key="5">
    <source>
        <dbReference type="Proteomes" id="UP000253742"/>
    </source>
</evidence>
<proteinExistence type="inferred from homology"/>
<dbReference type="OrthoDB" id="9794834at2"/>
<dbReference type="AlphaFoldDB" id="A0A369VFQ0"/>
<dbReference type="InterPro" id="IPR010982">
    <property type="entry name" value="Lambda_DNA-bd_dom_sf"/>
</dbReference>
<dbReference type="PROSITE" id="PS50943">
    <property type="entry name" value="HTH_CROC1"/>
    <property type="match status" value="1"/>
</dbReference>
<feature type="region of interest" description="Disordered" evidence="2">
    <location>
        <begin position="352"/>
        <end position="386"/>
    </location>
</feature>
<name>A0A369VFQ0_9ACTN</name>
<dbReference type="PANTHER" id="PTHR43236">
    <property type="entry name" value="ANTITOXIN HIGA1"/>
    <property type="match status" value="1"/>
</dbReference>
<dbReference type="Gene3D" id="1.10.260.40">
    <property type="entry name" value="lambda repressor-like DNA-binding domains"/>
    <property type="match status" value="1"/>
</dbReference>
<dbReference type="PANTHER" id="PTHR43236:SF1">
    <property type="entry name" value="BLL7220 PROTEIN"/>
    <property type="match status" value="1"/>
</dbReference>
<comment type="caution">
    <text evidence="4">The sequence shown here is derived from an EMBL/GenBank/DDBJ whole genome shotgun (WGS) entry which is preliminary data.</text>
</comment>
<comment type="similarity">
    <text evidence="1">Belongs to the short-chain fatty acyl-CoA assimilation regulator (ScfR) family.</text>
</comment>
<dbReference type="RefSeq" id="WP_114528493.1">
    <property type="nucleotide sequence ID" value="NZ_JBIVML010000003.1"/>
</dbReference>
<evidence type="ECO:0000259" key="3">
    <source>
        <dbReference type="PROSITE" id="PS50943"/>
    </source>
</evidence>
<dbReference type="Proteomes" id="UP000253742">
    <property type="component" value="Unassembled WGS sequence"/>
</dbReference>
<organism evidence="4 5">
    <name type="scientific">Streptomyces parvulus</name>
    <dbReference type="NCBI Taxonomy" id="146923"/>
    <lineage>
        <taxon>Bacteria</taxon>
        <taxon>Bacillati</taxon>
        <taxon>Actinomycetota</taxon>
        <taxon>Actinomycetes</taxon>
        <taxon>Kitasatosporales</taxon>
        <taxon>Streptomycetaceae</taxon>
        <taxon>Streptomyces</taxon>
    </lineage>
</organism>
<dbReference type="SUPFAM" id="SSF47413">
    <property type="entry name" value="lambda repressor-like DNA-binding domains"/>
    <property type="match status" value="1"/>
</dbReference>
<protein>
    <submittedName>
        <fullName evidence="4">ImmA/IrrE family metallo-endopeptidase</fullName>
    </submittedName>
</protein>
<sequence>MGTALEASPGERLRTLRDLLGLTGSALANMSGVSPTWISNVERGEREATEGKLRMIAESTETPLRFFYVAPSSVPLDSLRFRKMSTAKRTVTRRVTALYQEGFRVTEDITSSTRYPVPPLPYTTENELDDEAIEHLAEQTRVALRLAPDKPIPHLTRALERSGIAVAPLVLPDPNGETASTTNKHFGMSYWAGIGEHALVAYFPGPSGDRDRFTLAHELGHLVLHTFRPHAADPEGEANRFAGAFLVPYERAKEELTDRLTLENYARRKATWGVSIQALIMRAGAVGNLSESRKRSLYVQISQRGWRKEEPVEVGREHPLLLWTLLTREYGPRPYLPASDQLAIQPTILRSLAPEPNRPTDRPAPEAGNVVSLGDRRQPRPALQVL</sequence>